<evidence type="ECO:0000313" key="5">
    <source>
        <dbReference type="EMBL" id="MBM7643308.1"/>
    </source>
</evidence>
<keyword evidence="2" id="KW-0238">DNA-binding</keyword>
<dbReference type="PANTHER" id="PTHR30363:SF51">
    <property type="entry name" value="HTH-TYPE TRANSCRIPTIONAL REPRESSOR GLCR"/>
    <property type="match status" value="1"/>
</dbReference>
<organism evidence="5 6">
    <name type="scientific">Streptococcus loxodontisalivarius</name>
    <dbReference type="NCBI Taxonomy" id="1349415"/>
    <lineage>
        <taxon>Bacteria</taxon>
        <taxon>Bacillati</taxon>
        <taxon>Bacillota</taxon>
        <taxon>Bacilli</taxon>
        <taxon>Lactobacillales</taxon>
        <taxon>Streptococcaceae</taxon>
        <taxon>Streptococcus</taxon>
    </lineage>
</organism>
<dbReference type="InterPro" id="IPR014036">
    <property type="entry name" value="DeoR-like_C"/>
</dbReference>
<proteinExistence type="predicted"/>
<dbReference type="SUPFAM" id="SSF100950">
    <property type="entry name" value="NagB/RpiA/CoA transferase-like"/>
    <property type="match status" value="1"/>
</dbReference>
<dbReference type="Pfam" id="PF08220">
    <property type="entry name" value="HTH_DeoR"/>
    <property type="match status" value="1"/>
</dbReference>
<dbReference type="Proteomes" id="UP000697472">
    <property type="component" value="Unassembled WGS sequence"/>
</dbReference>
<dbReference type="InterPro" id="IPR050313">
    <property type="entry name" value="Carb_Metab_HTH_regulators"/>
</dbReference>
<protein>
    <submittedName>
        <fullName evidence="5">DeoR/GlpR family transcriptional regulator of sugar metabolism</fullName>
    </submittedName>
</protein>
<dbReference type="Gene3D" id="1.10.10.10">
    <property type="entry name" value="Winged helix-like DNA-binding domain superfamily/Winged helix DNA-binding domain"/>
    <property type="match status" value="1"/>
</dbReference>
<evidence type="ECO:0000313" key="6">
    <source>
        <dbReference type="Proteomes" id="UP000697472"/>
    </source>
</evidence>
<dbReference type="InterPro" id="IPR036390">
    <property type="entry name" value="WH_DNA-bd_sf"/>
</dbReference>
<keyword evidence="3" id="KW-0804">Transcription</keyword>
<dbReference type="PRINTS" id="PR00037">
    <property type="entry name" value="HTHLACR"/>
</dbReference>
<comment type="caution">
    <text evidence="5">The sequence shown here is derived from an EMBL/GenBank/DDBJ whole genome shotgun (WGS) entry which is preliminary data.</text>
</comment>
<evidence type="ECO:0000256" key="2">
    <source>
        <dbReference type="ARBA" id="ARBA00023125"/>
    </source>
</evidence>
<dbReference type="InterPro" id="IPR037171">
    <property type="entry name" value="NagB/RpiA_transferase-like"/>
</dbReference>
<dbReference type="SMART" id="SM01134">
    <property type="entry name" value="DeoRC"/>
    <property type="match status" value="1"/>
</dbReference>
<evidence type="ECO:0000256" key="1">
    <source>
        <dbReference type="ARBA" id="ARBA00023015"/>
    </source>
</evidence>
<keyword evidence="1" id="KW-0805">Transcription regulation</keyword>
<dbReference type="InterPro" id="IPR018356">
    <property type="entry name" value="Tscrpt_reg_HTH_DeoR_CS"/>
</dbReference>
<dbReference type="RefSeq" id="WP_205010169.1">
    <property type="nucleotide sequence ID" value="NZ_JAFBEH010000036.1"/>
</dbReference>
<gene>
    <name evidence="5" type="ORF">JOC28_001610</name>
</gene>
<dbReference type="InterPro" id="IPR036388">
    <property type="entry name" value="WH-like_DNA-bd_sf"/>
</dbReference>
<dbReference type="PANTHER" id="PTHR30363">
    <property type="entry name" value="HTH-TYPE TRANSCRIPTIONAL REGULATOR SRLR-RELATED"/>
    <property type="match status" value="1"/>
</dbReference>
<evidence type="ECO:0000256" key="3">
    <source>
        <dbReference type="ARBA" id="ARBA00023163"/>
    </source>
</evidence>
<name>A0ABS2PTD2_9STRE</name>
<sequence length="253" mass="28886">MYQEQRLSKILQLLDERGQLSSKEAIGLLGVSRDTIRRDFAQLSQEGLAVRMHGGILLLQKENPIQAYNQRLNHSQVQKDQMASRTLELINPGQSIFIDVSTSLLRLAQKLDFEARVYTHSMDNALVLSQHQVIDLYQLGGRFHAKNRFFYSLNEAELLKDVRLDIAFIGAAGLSDAKVTFDDQEDVMVKKLALSQARTKVLVAELEKYERSAHFILNQISDFDYWITDQKPDQWLIDSLEGQVELIKVGILP</sequence>
<dbReference type="PROSITE" id="PS51000">
    <property type="entry name" value="HTH_DEOR_2"/>
    <property type="match status" value="1"/>
</dbReference>
<evidence type="ECO:0000259" key="4">
    <source>
        <dbReference type="PROSITE" id="PS51000"/>
    </source>
</evidence>
<feature type="domain" description="HTH deoR-type" evidence="4">
    <location>
        <begin position="3"/>
        <end position="58"/>
    </location>
</feature>
<dbReference type="InterPro" id="IPR001034">
    <property type="entry name" value="DeoR_HTH"/>
</dbReference>
<keyword evidence="6" id="KW-1185">Reference proteome</keyword>
<dbReference type="SMART" id="SM00420">
    <property type="entry name" value="HTH_DEOR"/>
    <property type="match status" value="1"/>
</dbReference>
<dbReference type="SUPFAM" id="SSF46785">
    <property type="entry name" value="Winged helix' DNA-binding domain"/>
    <property type="match status" value="1"/>
</dbReference>
<accession>A0ABS2PTD2</accession>
<reference evidence="5 6" key="1">
    <citation type="submission" date="2021-01" db="EMBL/GenBank/DDBJ databases">
        <title>Genomic Encyclopedia of Type Strains, Phase IV (KMG-IV): sequencing the most valuable type-strain genomes for metagenomic binning, comparative biology and taxonomic classification.</title>
        <authorList>
            <person name="Goeker M."/>
        </authorList>
    </citation>
    <scope>NUCLEOTIDE SEQUENCE [LARGE SCALE GENOMIC DNA]</scope>
    <source>
        <strain evidence="5 6">DSM 27382</strain>
    </source>
</reference>
<dbReference type="Pfam" id="PF00455">
    <property type="entry name" value="DeoRC"/>
    <property type="match status" value="1"/>
</dbReference>
<dbReference type="PROSITE" id="PS00894">
    <property type="entry name" value="HTH_DEOR_1"/>
    <property type="match status" value="1"/>
</dbReference>
<dbReference type="EMBL" id="JAFBEH010000036">
    <property type="protein sequence ID" value="MBM7643308.1"/>
    <property type="molecule type" value="Genomic_DNA"/>
</dbReference>